<feature type="domain" description="C2H2-type" evidence="7">
    <location>
        <begin position="428"/>
        <end position="451"/>
    </location>
</feature>
<feature type="domain" description="C2H2-type" evidence="7">
    <location>
        <begin position="118"/>
        <end position="148"/>
    </location>
</feature>
<feature type="compositionally biased region" description="Basic and acidic residues" evidence="6">
    <location>
        <begin position="92"/>
        <end position="104"/>
    </location>
</feature>
<feature type="region of interest" description="Disordered" evidence="6">
    <location>
        <begin position="83"/>
        <end position="113"/>
    </location>
</feature>
<keyword evidence="2" id="KW-0677">Repeat</keyword>
<evidence type="ECO:0000313" key="9">
    <source>
        <dbReference type="Proteomes" id="UP000594454"/>
    </source>
</evidence>
<name>A0A7R8UGM9_HERIL</name>
<feature type="domain" description="C2H2-type" evidence="7">
    <location>
        <begin position="241"/>
        <end position="268"/>
    </location>
</feature>
<dbReference type="PROSITE" id="PS50157">
    <property type="entry name" value="ZINC_FINGER_C2H2_2"/>
    <property type="match status" value="7"/>
</dbReference>
<feature type="domain" description="C2H2-type" evidence="7">
    <location>
        <begin position="486"/>
        <end position="513"/>
    </location>
</feature>
<dbReference type="SMART" id="SM00355">
    <property type="entry name" value="ZnF_C2H2"/>
    <property type="match status" value="12"/>
</dbReference>
<dbReference type="Pfam" id="PF00096">
    <property type="entry name" value="zf-C2H2"/>
    <property type="match status" value="1"/>
</dbReference>
<dbReference type="GO" id="GO:0000977">
    <property type="term" value="F:RNA polymerase II transcription regulatory region sequence-specific DNA binding"/>
    <property type="evidence" value="ECO:0007669"/>
    <property type="project" value="TreeGrafter"/>
</dbReference>
<dbReference type="Gene3D" id="3.30.160.60">
    <property type="entry name" value="Classic Zinc Finger"/>
    <property type="match status" value="4"/>
</dbReference>
<keyword evidence="9" id="KW-1185">Reference proteome</keyword>
<feature type="domain" description="C2H2-type" evidence="7">
    <location>
        <begin position="270"/>
        <end position="297"/>
    </location>
</feature>
<evidence type="ECO:0000313" key="8">
    <source>
        <dbReference type="EMBL" id="CAD7080456.1"/>
    </source>
</evidence>
<dbReference type="InterPro" id="IPR013087">
    <property type="entry name" value="Znf_C2H2_type"/>
</dbReference>
<gene>
    <name evidence="8" type="ORF">HERILL_LOCUS3609</name>
</gene>
<dbReference type="GO" id="GO:0000981">
    <property type="term" value="F:DNA-binding transcription factor activity, RNA polymerase II-specific"/>
    <property type="evidence" value="ECO:0007669"/>
    <property type="project" value="TreeGrafter"/>
</dbReference>
<evidence type="ECO:0000256" key="5">
    <source>
        <dbReference type="PROSITE-ProRule" id="PRU00042"/>
    </source>
</evidence>
<dbReference type="Proteomes" id="UP000594454">
    <property type="component" value="Chromosome 2"/>
</dbReference>
<reference evidence="8 9" key="1">
    <citation type="submission" date="2020-11" db="EMBL/GenBank/DDBJ databases">
        <authorList>
            <person name="Wallbank WR R."/>
            <person name="Pardo Diaz C."/>
            <person name="Kozak K."/>
            <person name="Martin S."/>
            <person name="Jiggins C."/>
            <person name="Moest M."/>
            <person name="Warren A I."/>
            <person name="Generalovic N T."/>
            <person name="Byers J.R.P. K."/>
            <person name="Montejo-Kovacevich G."/>
            <person name="Yen C E."/>
        </authorList>
    </citation>
    <scope>NUCLEOTIDE SEQUENCE [LARGE SCALE GENOMIC DNA]</scope>
</reference>
<keyword evidence="3 5" id="KW-0863">Zinc-finger</keyword>
<proteinExistence type="predicted"/>
<dbReference type="EMBL" id="LR899010">
    <property type="protein sequence ID" value="CAD7080456.1"/>
    <property type="molecule type" value="Genomic_DNA"/>
</dbReference>
<feature type="domain" description="C2H2-type" evidence="7">
    <location>
        <begin position="514"/>
        <end position="541"/>
    </location>
</feature>
<dbReference type="GO" id="GO:0005634">
    <property type="term" value="C:nucleus"/>
    <property type="evidence" value="ECO:0007669"/>
    <property type="project" value="TreeGrafter"/>
</dbReference>
<dbReference type="PROSITE" id="PS00028">
    <property type="entry name" value="ZINC_FINGER_C2H2_1"/>
    <property type="match status" value="11"/>
</dbReference>
<dbReference type="OrthoDB" id="1405595at2759"/>
<dbReference type="GO" id="GO:0008270">
    <property type="term" value="F:zinc ion binding"/>
    <property type="evidence" value="ECO:0007669"/>
    <property type="project" value="UniProtKB-KW"/>
</dbReference>
<evidence type="ECO:0000256" key="6">
    <source>
        <dbReference type="SAM" id="MobiDB-lite"/>
    </source>
</evidence>
<evidence type="ECO:0000256" key="1">
    <source>
        <dbReference type="ARBA" id="ARBA00022723"/>
    </source>
</evidence>
<evidence type="ECO:0000256" key="4">
    <source>
        <dbReference type="ARBA" id="ARBA00022833"/>
    </source>
</evidence>
<dbReference type="InParanoid" id="A0A7R8UGM9"/>
<protein>
    <recommendedName>
        <fullName evidence="7">C2H2-type domain-containing protein</fullName>
    </recommendedName>
</protein>
<keyword evidence="1" id="KW-0479">Metal-binding</keyword>
<evidence type="ECO:0000256" key="2">
    <source>
        <dbReference type="ARBA" id="ARBA00022737"/>
    </source>
</evidence>
<dbReference type="PANTHER" id="PTHR24379">
    <property type="entry name" value="KRAB AND ZINC FINGER DOMAIN-CONTAINING"/>
    <property type="match status" value="1"/>
</dbReference>
<dbReference type="InterPro" id="IPR036236">
    <property type="entry name" value="Znf_C2H2_sf"/>
</dbReference>
<evidence type="ECO:0000256" key="3">
    <source>
        <dbReference type="ARBA" id="ARBA00022771"/>
    </source>
</evidence>
<dbReference type="AlphaFoldDB" id="A0A7R8UGM9"/>
<feature type="domain" description="C2H2-type" evidence="7">
    <location>
        <begin position="321"/>
        <end position="355"/>
    </location>
</feature>
<sequence length="561" mass="65831">MDTINEGYDEPPIKIEPKEEFVYEEIENYDLSEAENPPGDDVKTKACSNDTELLGLHSREVESDYFGEPAGVEVIVKEELDLSCSEDEDDENPLHDDTAIRKEPSCLPDDPDKDNKSLECHICNKKYSLRNSYLCHMKKHGLHQTTRKHGTIASTSEPVYDEKKNFCISCNIKFQSKRTFNLHKMAHRYMVHKHERGYEDTQFDCEFCNSQLNSFNRYRSHLVMAHGDEIPKIFQNDPAYLRCLYCHLQFEKPTTRFEHERTHKSEEKPFLCSTCSRAFSRRRDRKLHETLHCPKSAQNANRVKHKPVVFSLDPEYDNDKNFCITCDRQFDSRAAFTSHRKVHTEKIRLHRDQKPKGDEMYNCELCSRKLTSAYRFRIHVATMHGDIIPKSQIGNPAYLRCLFCHLEFEKPTLRFQHEQTHMAEDKPYRCPVCPRAFKRLGAREYHQEVHSQGPITCDQCPVVCQTRSQLNMHIQNTHNKPIVTEFPCKRCGKVFDSYVKRKSHALSHRDEFQFECDVCKAKFSLEKNLVLHKKKHLCPRLTQRLRRAAKKASRQKQIEGV</sequence>
<evidence type="ECO:0000259" key="7">
    <source>
        <dbReference type="PROSITE" id="PS50157"/>
    </source>
</evidence>
<keyword evidence="4" id="KW-0862">Zinc</keyword>
<dbReference type="PANTHER" id="PTHR24379:SF121">
    <property type="entry name" value="C2H2-TYPE DOMAIN-CONTAINING PROTEIN"/>
    <property type="match status" value="1"/>
</dbReference>
<organism evidence="8 9">
    <name type="scientific">Hermetia illucens</name>
    <name type="common">Black soldier fly</name>
    <dbReference type="NCBI Taxonomy" id="343691"/>
    <lineage>
        <taxon>Eukaryota</taxon>
        <taxon>Metazoa</taxon>
        <taxon>Ecdysozoa</taxon>
        <taxon>Arthropoda</taxon>
        <taxon>Hexapoda</taxon>
        <taxon>Insecta</taxon>
        <taxon>Pterygota</taxon>
        <taxon>Neoptera</taxon>
        <taxon>Endopterygota</taxon>
        <taxon>Diptera</taxon>
        <taxon>Brachycera</taxon>
        <taxon>Stratiomyomorpha</taxon>
        <taxon>Stratiomyidae</taxon>
        <taxon>Hermetiinae</taxon>
        <taxon>Hermetia</taxon>
    </lineage>
</organism>
<dbReference type="SUPFAM" id="SSF57667">
    <property type="entry name" value="beta-beta-alpha zinc fingers"/>
    <property type="match status" value="3"/>
</dbReference>
<accession>A0A7R8UGM9</accession>